<dbReference type="InterPro" id="IPR011706">
    <property type="entry name" value="Cu-oxidase_C"/>
</dbReference>
<dbReference type="Gene3D" id="2.60.40.420">
    <property type="entry name" value="Cupredoxins - blue copper proteins"/>
    <property type="match status" value="3"/>
</dbReference>
<evidence type="ECO:0000256" key="1">
    <source>
        <dbReference type="ARBA" id="ARBA00010609"/>
    </source>
</evidence>
<protein>
    <recommendedName>
        <fullName evidence="10">Multicopper oxidase</fullName>
    </recommendedName>
</protein>
<evidence type="ECO:0000256" key="4">
    <source>
        <dbReference type="ARBA" id="ARBA00023008"/>
    </source>
</evidence>
<organism evidence="8 9">
    <name type="scientific">Stereocaulon virgatum</name>
    <dbReference type="NCBI Taxonomy" id="373712"/>
    <lineage>
        <taxon>Eukaryota</taxon>
        <taxon>Fungi</taxon>
        <taxon>Dikarya</taxon>
        <taxon>Ascomycota</taxon>
        <taxon>Pezizomycotina</taxon>
        <taxon>Lecanoromycetes</taxon>
        <taxon>OSLEUM clade</taxon>
        <taxon>Lecanoromycetidae</taxon>
        <taxon>Lecanorales</taxon>
        <taxon>Lecanorineae</taxon>
        <taxon>Stereocaulaceae</taxon>
        <taxon>Stereocaulon</taxon>
    </lineage>
</organism>
<dbReference type="Pfam" id="PF07731">
    <property type="entry name" value="Cu-oxidase_2"/>
    <property type="match status" value="1"/>
</dbReference>
<evidence type="ECO:0000259" key="6">
    <source>
        <dbReference type="Pfam" id="PF07731"/>
    </source>
</evidence>
<evidence type="ECO:0000259" key="7">
    <source>
        <dbReference type="Pfam" id="PF07732"/>
    </source>
</evidence>
<evidence type="ECO:0000259" key="5">
    <source>
        <dbReference type="Pfam" id="PF00394"/>
    </source>
</evidence>
<name>A0ABR3ZWU7_9LECA</name>
<evidence type="ECO:0000313" key="9">
    <source>
        <dbReference type="Proteomes" id="UP001590950"/>
    </source>
</evidence>
<feature type="domain" description="Plastocyanin-like" evidence="6">
    <location>
        <begin position="438"/>
        <end position="565"/>
    </location>
</feature>
<dbReference type="CDD" id="cd13854">
    <property type="entry name" value="CuRO_1_MaLCC_like"/>
    <property type="match status" value="1"/>
</dbReference>
<gene>
    <name evidence="8" type="ORF">N7G274_009574</name>
</gene>
<dbReference type="InterPro" id="IPR011707">
    <property type="entry name" value="Cu-oxidase-like_N"/>
</dbReference>
<dbReference type="SUPFAM" id="SSF49503">
    <property type="entry name" value="Cupredoxins"/>
    <property type="match status" value="3"/>
</dbReference>
<dbReference type="InterPro" id="IPR033138">
    <property type="entry name" value="Cu_oxidase_CS"/>
</dbReference>
<keyword evidence="2" id="KW-0479">Metal-binding</keyword>
<evidence type="ECO:0000256" key="3">
    <source>
        <dbReference type="ARBA" id="ARBA00023002"/>
    </source>
</evidence>
<feature type="domain" description="Plastocyanin-like" evidence="5">
    <location>
        <begin position="206"/>
        <end position="372"/>
    </location>
</feature>
<dbReference type="InterPro" id="IPR001117">
    <property type="entry name" value="Cu-oxidase_2nd"/>
</dbReference>
<comment type="similarity">
    <text evidence="1">Belongs to the multicopper oxidase family.</text>
</comment>
<dbReference type="Pfam" id="PF07732">
    <property type="entry name" value="Cu-oxidase_3"/>
    <property type="match status" value="1"/>
</dbReference>
<dbReference type="InterPro" id="IPR045087">
    <property type="entry name" value="Cu-oxidase_fam"/>
</dbReference>
<dbReference type="EMBL" id="JBEFKJ010000038">
    <property type="protein sequence ID" value="KAL2037629.1"/>
    <property type="molecule type" value="Genomic_DNA"/>
</dbReference>
<dbReference type="Proteomes" id="UP001590950">
    <property type="component" value="Unassembled WGS sequence"/>
</dbReference>
<evidence type="ECO:0000313" key="8">
    <source>
        <dbReference type="EMBL" id="KAL2037629.1"/>
    </source>
</evidence>
<keyword evidence="4" id="KW-0186">Copper</keyword>
<evidence type="ECO:0000256" key="2">
    <source>
        <dbReference type="ARBA" id="ARBA00022723"/>
    </source>
</evidence>
<dbReference type="PANTHER" id="PTHR11709">
    <property type="entry name" value="MULTI-COPPER OXIDASE"/>
    <property type="match status" value="1"/>
</dbReference>
<dbReference type="Pfam" id="PF00394">
    <property type="entry name" value="Cu-oxidase"/>
    <property type="match status" value="1"/>
</dbReference>
<dbReference type="PANTHER" id="PTHR11709:SF145">
    <property type="entry name" value="LCC1"/>
    <property type="match status" value="1"/>
</dbReference>
<proteinExistence type="inferred from homology"/>
<accession>A0ABR3ZWU7</accession>
<reference evidence="8 9" key="1">
    <citation type="submission" date="2024-09" db="EMBL/GenBank/DDBJ databases">
        <title>Rethinking Asexuality: The Enigmatic Case of Functional Sexual Genes in Lepraria (Stereocaulaceae).</title>
        <authorList>
            <person name="Doellman M."/>
            <person name="Sun Y."/>
            <person name="Barcenas-Pena A."/>
            <person name="Lumbsch H.T."/>
            <person name="Grewe F."/>
        </authorList>
    </citation>
    <scope>NUCLEOTIDE SEQUENCE [LARGE SCALE GENOMIC DNA]</scope>
    <source>
        <strain evidence="8 9">Mercado 3170</strain>
    </source>
</reference>
<dbReference type="InterPro" id="IPR008972">
    <property type="entry name" value="Cupredoxin"/>
</dbReference>
<dbReference type="InterPro" id="IPR002355">
    <property type="entry name" value="Cu_oxidase_Cu_BS"/>
</dbReference>
<comment type="caution">
    <text evidence="8">The sequence shown here is derived from an EMBL/GenBank/DDBJ whole genome shotgun (WGS) entry which is preliminary data.</text>
</comment>
<dbReference type="PROSITE" id="PS00079">
    <property type="entry name" value="MULTICOPPER_OXIDASE1"/>
    <property type="match status" value="1"/>
</dbReference>
<feature type="domain" description="Plastocyanin-like" evidence="7">
    <location>
        <begin position="79"/>
        <end position="195"/>
    </location>
</feature>
<keyword evidence="9" id="KW-1185">Reference proteome</keyword>
<keyword evidence="3" id="KW-0560">Oxidoreductase</keyword>
<dbReference type="CDD" id="cd13901">
    <property type="entry name" value="CuRO_3_MaLCC_like"/>
    <property type="match status" value="1"/>
</dbReference>
<dbReference type="PROSITE" id="PS00080">
    <property type="entry name" value="MULTICOPPER_OXIDASE2"/>
    <property type="match status" value="1"/>
</dbReference>
<sequence>MTLISDLLNGATSLVAAIPQTRANGASQLGTLHAPKYSPFLTNNPIVNGWPWGTKSCSNSDSYTEAPNTGVVRNYEFTIARGTVAPDGYSKDMLLINGQYPGPPIEANWGDTIQVTVNNAIANPPEGTTIHYHGLMQQNSGWEDGVPSVSMCPIAPGSSFTQTFKATPYGSTFYHSHYSSQYADGLWGPMIIHGPTNEPYDIDLGPVTLNDYYHTPYYDILKGVVGPINPNDLRSVRPASDNNLINGKMNFVCPDASSNSTEGSCVNNAGISKFNFVSGKKHRLRLINSGIAAIQKFSIDGHNMTVFANDFIPIKPYTTNVVTLGVGQRSDVVVEATGHPEDIFWMRSKISSGECTEPANQPLALATIYYEKANKTGIPGPKSVAQVDNTPPCENDALSTTVPAYPIAAGNPATTIDMAVNFKVNATGHLVWTINDSAFRANFNNPLLLLANAGNDSYPYDPEWNVYNVGSNASVRIILTNQSPTSHPWHVHGHEMSVLASGPGTWDGKIVNGRNPQRRDVHILPANGYTVLQWNSDNPGVWPFHCHVAWHLSGGLYANILEQPDAIRRYRIPSTSFQVCRDWASYSGGHVVAQIDSGL</sequence>
<evidence type="ECO:0008006" key="10">
    <source>
        <dbReference type="Google" id="ProtNLM"/>
    </source>
</evidence>